<dbReference type="Proteomes" id="UP000192333">
    <property type="component" value="Chromosome I"/>
</dbReference>
<accession>A0A1W2GZH4</accession>
<dbReference type="STRING" id="758820.SAMN00777080_0575"/>
<evidence type="ECO:0000313" key="12">
    <source>
        <dbReference type="Proteomes" id="UP000192333"/>
    </source>
</evidence>
<evidence type="ECO:0000256" key="5">
    <source>
        <dbReference type="ARBA" id="ARBA00022692"/>
    </source>
</evidence>
<keyword evidence="4" id="KW-0997">Cell inner membrane</keyword>
<evidence type="ECO:0000313" key="11">
    <source>
        <dbReference type="EMBL" id="SMD42039.1"/>
    </source>
</evidence>
<dbReference type="InterPro" id="IPR055348">
    <property type="entry name" value="DctQ"/>
</dbReference>
<feature type="transmembrane region" description="Helical" evidence="9">
    <location>
        <begin position="98"/>
        <end position="120"/>
    </location>
</feature>
<evidence type="ECO:0000256" key="7">
    <source>
        <dbReference type="ARBA" id="ARBA00023136"/>
    </source>
</evidence>
<proteinExistence type="inferred from homology"/>
<feature type="transmembrane region" description="Helical" evidence="9">
    <location>
        <begin position="60"/>
        <end position="77"/>
    </location>
</feature>
<keyword evidence="12" id="KW-1185">Reference proteome</keyword>
<evidence type="ECO:0000259" key="10">
    <source>
        <dbReference type="Pfam" id="PF04290"/>
    </source>
</evidence>
<dbReference type="PANTHER" id="PTHR35011">
    <property type="entry name" value="2,3-DIKETO-L-GULONATE TRAP TRANSPORTER SMALL PERMEASE PROTEIN YIAM"/>
    <property type="match status" value="1"/>
</dbReference>
<evidence type="ECO:0000256" key="9">
    <source>
        <dbReference type="SAM" id="Phobius"/>
    </source>
</evidence>
<feature type="transmembrane region" description="Helical" evidence="9">
    <location>
        <begin position="25"/>
        <end position="48"/>
    </location>
</feature>
<dbReference type="PANTHER" id="PTHR35011:SF2">
    <property type="entry name" value="2,3-DIKETO-L-GULONATE TRAP TRANSPORTER SMALL PERMEASE PROTEIN YIAM"/>
    <property type="match status" value="1"/>
</dbReference>
<keyword evidence="5 9" id="KW-0812">Transmembrane</keyword>
<keyword evidence="3" id="KW-1003">Cell membrane</keyword>
<sequence length="168" mass="18975">MSQVLHLISHVSGLKKMKQTLDKTLEWAVIISFVLMIITVIIQVVARYALPWSPHWTEELARFCFIYMVSLGAGLAIKERAYVNVSSLLDRLSPKGKLIMDSLILSAIILLMGTMFIYSLPLVKIVTLQNSASLKINMGFIYFSMTCMGFLVMLYAAFEIFLNLKKST</sequence>
<gene>
    <name evidence="11" type="ORF">SAMN00777080_0575</name>
</gene>
<comment type="subcellular location">
    <subcellularLocation>
        <location evidence="1">Cell inner membrane</location>
        <topology evidence="1">Multi-pass membrane protein</topology>
    </subcellularLocation>
</comment>
<dbReference type="GO" id="GO:0005886">
    <property type="term" value="C:plasma membrane"/>
    <property type="evidence" value="ECO:0007669"/>
    <property type="project" value="UniProtKB-SubCell"/>
</dbReference>
<dbReference type="Pfam" id="PF04290">
    <property type="entry name" value="DctQ"/>
    <property type="match status" value="1"/>
</dbReference>
<dbReference type="AlphaFoldDB" id="A0A1W2GZH4"/>
<keyword evidence="7 9" id="KW-0472">Membrane</keyword>
<evidence type="ECO:0000256" key="1">
    <source>
        <dbReference type="ARBA" id="ARBA00004429"/>
    </source>
</evidence>
<dbReference type="InterPro" id="IPR007387">
    <property type="entry name" value="TRAP_DctQ"/>
</dbReference>
<comment type="similarity">
    <text evidence="8">Belongs to the TRAP transporter small permease family.</text>
</comment>
<dbReference type="GO" id="GO:0015740">
    <property type="term" value="P:C4-dicarboxylate transport"/>
    <property type="evidence" value="ECO:0007669"/>
    <property type="project" value="TreeGrafter"/>
</dbReference>
<feature type="domain" description="Tripartite ATP-independent periplasmic transporters DctQ component" evidence="10">
    <location>
        <begin position="36"/>
        <end position="163"/>
    </location>
</feature>
<organism evidence="11 12">
    <name type="scientific">Aquiflexum balticum DSM 16537</name>
    <dbReference type="NCBI Taxonomy" id="758820"/>
    <lineage>
        <taxon>Bacteria</taxon>
        <taxon>Pseudomonadati</taxon>
        <taxon>Bacteroidota</taxon>
        <taxon>Cytophagia</taxon>
        <taxon>Cytophagales</taxon>
        <taxon>Cyclobacteriaceae</taxon>
        <taxon>Aquiflexum</taxon>
    </lineage>
</organism>
<name>A0A1W2GZH4_9BACT</name>
<feature type="transmembrane region" description="Helical" evidence="9">
    <location>
        <begin position="140"/>
        <end position="162"/>
    </location>
</feature>
<evidence type="ECO:0000256" key="6">
    <source>
        <dbReference type="ARBA" id="ARBA00022989"/>
    </source>
</evidence>
<dbReference type="GO" id="GO:0022857">
    <property type="term" value="F:transmembrane transporter activity"/>
    <property type="evidence" value="ECO:0007669"/>
    <property type="project" value="TreeGrafter"/>
</dbReference>
<evidence type="ECO:0000256" key="4">
    <source>
        <dbReference type="ARBA" id="ARBA00022519"/>
    </source>
</evidence>
<evidence type="ECO:0000256" key="3">
    <source>
        <dbReference type="ARBA" id="ARBA00022475"/>
    </source>
</evidence>
<evidence type="ECO:0000256" key="2">
    <source>
        <dbReference type="ARBA" id="ARBA00022448"/>
    </source>
</evidence>
<dbReference type="EMBL" id="LT838813">
    <property type="protein sequence ID" value="SMD42039.1"/>
    <property type="molecule type" value="Genomic_DNA"/>
</dbReference>
<protein>
    <submittedName>
        <fullName evidence="11">TRAP-type C4-dicarboxylate transport system, small permease component</fullName>
    </submittedName>
</protein>
<reference evidence="12" key="1">
    <citation type="submission" date="2017-04" db="EMBL/GenBank/DDBJ databases">
        <authorList>
            <person name="Varghese N."/>
            <person name="Submissions S."/>
        </authorList>
    </citation>
    <scope>NUCLEOTIDE SEQUENCE [LARGE SCALE GENOMIC DNA]</scope>
    <source>
        <strain evidence="12">DSM 16537</strain>
    </source>
</reference>
<evidence type="ECO:0000256" key="8">
    <source>
        <dbReference type="ARBA" id="ARBA00038436"/>
    </source>
</evidence>
<keyword evidence="6 9" id="KW-1133">Transmembrane helix</keyword>
<keyword evidence="2" id="KW-0813">Transport</keyword>